<dbReference type="PROSITE" id="PS51198">
    <property type="entry name" value="UVRD_HELICASE_ATP_BIND"/>
    <property type="match status" value="1"/>
</dbReference>
<protein>
    <recommendedName>
        <fullName evidence="9">DNA 3'-5' helicase</fullName>
        <ecNumber evidence="9">5.6.2.4</ecNumber>
    </recommendedName>
</protein>
<dbReference type="PANTHER" id="PTHR11070:SF2">
    <property type="entry name" value="ATP-DEPENDENT DNA HELICASE SRS2"/>
    <property type="match status" value="1"/>
</dbReference>
<dbReference type="GO" id="GO:0005634">
    <property type="term" value="C:nucleus"/>
    <property type="evidence" value="ECO:0007669"/>
    <property type="project" value="TreeGrafter"/>
</dbReference>
<dbReference type="PANTHER" id="PTHR11070">
    <property type="entry name" value="UVRD / RECB / PCRA DNA HELICASE FAMILY MEMBER"/>
    <property type="match status" value="1"/>
</dbReference>
<name>A0A1J9QKV3_9PEZI</name>
<feature type="region of interest" description="Disordered" evidence="12">
    <location>
        <begin position="894"/>
        <end position="1072"/>
    </location>
</feature>
<dbReference type="CDD" id="cd18807">
    <property type="entry name" value="SF1_C_UvrD"/>
    <property type="match status" value="1"/>
</dbReference>
<feature type="compositionally biased region" description="Basic and acidic residues" evidence="12">
    <location>
        <begin position="815"/>
        <end position="830"/>
    </location>
</feature>
<dbReference type="Gene3D" id="1.10.486.10">
    <property type="entry name" value="PCRA, domain 4"/>
    <property type="match status" value="1"/>
</dbReference>
<keyword evidence="16" id="KW-1185">Reference proteome</keyword>
<comment type="catalytic activity">
    <reaction evidence="8">
        <text>Couples ATP hydrolysis with the unwinding of duplex DNA by translocating in the 3'-5' direction.</text>
        <dbReference type="EC" id="5.6.2.4"/>
    </reaction>
</comment>
<feature type="region of interest" description="Disordered" evidence="12">
    <location>
        <begin position="1116"/>
        <end position="1139"/>
    </location>
</feature>
<feature type="region of interest" description="Disordered" evidence="12">
    <location>
        <begin position="815"/>
        <end position="864"/>
    </location>
</feature>
<evidence type="ECO:0000256" key="6">
    <source>
        <dbReference type="ARBA" id="ARBA00023125"/>
    </source>
</evidence>
<feature type="domain" description="UvrD-like helicase ATP-binding" evidence="13">
    <location>
        <begin position="6"/>
        <end position="279"/>
    </location>
</feature>
<keyword evidence="6" id="KW-0238">DNA-binding</keyword>
<keyword evidence="3 11" id="KW-0378">Hydrolase</keyword>
<keyword evidence="4 11" id="KW-0347">Helicase</keyword>
<evidence type="ECO:0000256" key="12">
    <source>
        <dbReference type="SAM" id="MobiDB-lite"/>
    </source>
</evidence>
<evidence type="ECO:0000256" key="5">
    <source>
        <dbReference type="ARBA" id="ARBA00022840"/>
    </source>
</evidence>
<dbReference type="AlphaFoldDB" id="A0A1J9QKV3"/>
<gene>
    <name evidence="15" type="ORF">BKCO1_7900027</name>
</gene>
<feature type="compositionally biased region" description="Pro residues" evidence="12">
    <location>
        <begin position="938"/>
        <end position="948"/>
    </location>
</feature>
<dbReference type="InterPro" id="IPR014016">
    <property type="entry name" value="UvrD-like_ATP-bd"/>
</dbReference>
<feature type="domain" description="UvrD-like helicase C-terminal" evidence="14">
    <location>
        <begin position="280"/>
        <end position="593"/>
    </location>
</feature>
<accession>A0A1J9QKV3</accession>
<comment type="caution">
    <text evidence="15">The sequence shown here is derived from an EMBL/GenBank/DDBJ whole genome shotgun (WGS) entry which is preliminary data.</text>
</comment>
<dbReference type="Pfam" id="PF13361">
    <property type="entry name" value="UvrD_C"/>
    <property type="match status" value="1"/>
</dbReference>
<evidence type="ECO:0000313" key="16">
    <source>
        <dbReference type="Proteomes" id="UP000183809"/>
    </source>
</evidence>
<evidence type="ECO:0000256" key="10">
    <source>
        <dbReference type="ARBA" id="ARBA00048988"/>
    </source>
</evidence>
<dbReference type="GO" id="GO:0000725">
    <property type="term" value="P:recombinational repair"/>
    <property type="evidence" value="ECO:0007669"/>
    <property type="project" value="TreeGrafter"/>
</dbReference>
<dbReference type="Pfam" id="PF00580">
    <property type="entry name" value="UvrD-helicase"/>
    <property type="match status" value="1"/>
</dbReference>
<dbReference type="GO" id="GO:0005524">
    <property type="term" value="F:ATP binding"/>
    <property type="evidence" value="ECO:0007669"/>
    <property type="project" value="UniProtKB-UniRule"/>
</dbReference>
<feature type="compositionally biased region" description="Low complexity" evidence="12">
    <location>
        <begin position="926"/>
        <end position="937"/>
    </location>
</feature>
<keyword evidence="2 11" id="KW-0547">Nucleotide-binding</keyword>
<reference evidence="15 16" key="1">
    <citation type="submission" date="2016-10" db="EMBL/GenBank/DDBJ databases">
        <title>Proteomics and genomics reveal pathogen-plant mechanisms compatible with a hemibiotrophic lifestyle of Diplodia corticola.</title>
        <authorList>
            <person name="Fernandes I."/>
            <person name="De Jonge R."/>
            <person name="Van De Peer Y."/>
            <person name="Devreese B."/>
            <person name="Alves A."/>
            <person name="Esteves A.C."/>
        </authorList>
    </citation>
    <scope>NUCLEOTIDE SEQUENCE [LARGE SCALE GENOMIC DNA]</scope>
    <source>
        <strain evidence="15 16">CBS 112549</strain>
    </source>
</reference>
<dbReference type="InterPro" id="IPR013986">
    <property type="entry name" value="DExx_box_DNA_helicase_dom_sf"/>
</dbReference>
<dbReference type="Gene3D" id="1.10.10.160">
    <property type="match status" value="1"/>
</dbReference>
<comment type="catalytic activity">
    <reaction evidence="10">
        <text>ATP + H2O = ADP + phosphate + H(+)</text>
        <dbReference type="Rhea" id="RHEA:13065"/>
        <dbReference type="ChEBI" id="CHEBI:15377"/>
        <dbReference type="ChEBI" id="CHEBI:15378"/>
        <dbReference type="ChEBI" id="CHEBI:30616"/>
        <dbReference type="ChEBI" id="CHEBI:43474"/>
        <dbReference type="ChEBI" id="CHEBI:456216"/>
        <dbReference type="EC" id="5.6.2.4"/>
    </reaction>
</comment>
<keyword evidence="5 11" id="KW-0067">ATP-binding</keyword>
<dbReference type="PROSITE" id="PS51217">
    <property type="entry name" value="UVRD_HELICASE_CTER"/>
    <property type="match status" value="1"/>
</dbReference>
<feature type="region of interest" description="Disordered" evidence="12">
    <location>
        <begin position="727"/>
        <end position="748"/>
    </location>
</feature>
<dbReference type="STRING" id="236234.A0A1J9QKV3"/>
<dbReference type="GO" id="GO:0043138">
    <property type="term" value="F:3'-5' DNA helicase activity"/>
    <property type="evidence" value="ECO:0007669"/>
    <property type="project" value="UniProtKB-EC"/>
</dbReference>
<evidence type="ECO:0000256" key="1">
    <source>
        <dbReference type="ARBA" id="ARBA00009922"/>
    </source>
</evidence>
<keyword evidence="7" id="KW-0413">Isomerase</keyword>
<organism evidence="15 16">
    <name type="scientific">Diplodia corticola</name>
    <dbReference type="NCBI Taxonomy" id="236234"/>
    <lineage>
        <taxon>Eukaryota</taxon>
        <taxon>Fungi</taxon>
        <taxon>Dikarya</taxon>
        <taxon>Ascomycota</taxon>
        <taxon>Pezizomycotina</taxon>
        <taxon>Dothideomycetes</taxon>
        <taxon>Dothideomycetes incertae sedis</taxon>
        <taxon>Botryosphaeriales</taxon>
        <taxon>Botryosphaeriaceae</taxon>
        <taxon>Diplodia</taxon>
    </lineage>
</organism>
<feature type="compositionally biased region" description="Basic and acidic residues" evidence="12">
    <location>
        <begin position="1022"/>
        <end position="1037"/>
    </location>
</feature>
<evidence type="ECO:0000256" key="9">
    <source>
        <dbReference type="ARBA" id="ARBA00034808"/>
    </source>
</evidence>
<dbReference type="RefSeq" id="XP_020125770.1">
    <property type="nucleotide sequence ID" value="XM_020279124.1"/>
</dbReference>
<sequence length="1139" mass="124619">MDDLLGGLNDAQKSAVSSPASVLQVLAPPGSGKTKTLTARVAYLTSCCGIKPWNIIVCTFTIKAAREMKERIRALVGDGVEAKLVLGTFHSVARRFLCFYGHHIGIDKNFGIADTSDTTAIIKRIIKRRGYGVEPSAARSRISGLKARSTSCDQYAATQKSAEQQEFAAIYSEYEETLKASNLLDYDDLLLRCVDLLHKRPECVSNIQAVLIDEFQDTNHVQYELMRLMAQYQKSITVVGDPDQSIYGFRSAEIKNLKTMQKDYPETVVSILQENYRSGGAILQSAQQVIEQDQSRPAKALFATHCIGEIPVLRRLPSAAVEASWIVAEIQRSRELTGKLLNHSDYAILLRSAALSRHIEAALAKAGIPYRMVGGLRFFDRIEVKLLLDYLRVINRPDHNDALARIINTPSRRIGDVTIRGLLEEAEERKASLWSVILGAAQGNRKPKTKLTTQAEKGISEFVNVILTSQKKMAATGTAKCTLLELISHVMKKLSFQEYLQKSHPEDFDGRWANVQELIAQATDASAAAETEDIRLNEEALPIVEGVEQRELSSAEDELARFLANVALSTEVQQEEGATTEQVTISTIHAAKGLEWPAVFIPAAYEGSIPHSRAEDHDEERRLLYVGMTRAQSLLYLSCPVKNSQKESTTLSPFVSDPSMDNFFIKQGPKFRYSLTQDLARILRRECPHESECRKGCELVERTEDDYWPLDGDDVDPEAKSWDFFNTRSTASSEEPSSKRRRPNDFVPVSLAGSNVSVTMDQATSFSISNTTVPASTAGFMSAGARMREMEGSAEEAKAQQRAEKLLVREHAMARSRDAVRAREHDDKPAVNKGGKAAKLPPGQGSITSFFGRPTTGRKPETCPDEQVRGAINFVREKKLKSVSAAMPHAAAGVAAAAALRRHQPPPQKGQQRQPTAAAAPLMKRSLTAPSSSASSLAPPPPPPPPPLEEIENARDRQRVPPATALPRNVAAPSFPSSGFSAVPPSAVTGGGAGQGGHRLRTAPVPGRPVRKQYEDEEDDDRVAAAEIERPFEGKKSEGRRRKPYSFMSSSPPLPESDDDDGKDESAGEDVAAVAMTVAVDDDDDVVPATTLHNTSMARLAGGNTGPVRKKTLGMRRSVQGWGAEGVNKPFSAPARRRT</sequence>
<evidence type="ECO:0000256" key="8">
    <source>
        <dbReference type="ARBA" id="ARBA00034617"/>
    </source>
</evidence>
<dbReference type="CDD" id="cd17932">
    <property type="entry name" value="DEXQc_UvrD"/>
    <property type="match status" value="1"/>
</dbReference>
<evidence type="ECO:0000313" key="15">
    <source>
        <dbReference type="EMBL" id="OJD29510.1"/>
    </source>
</evidence>
<dbReference type="GeneID" id="31019386"/>
<evidence type="ECO:0000259" key="14">
    <source>
        <dbReference type="PROSITE" id="PS51217"/>
    </source>
</evidence>
<evidence type="ECO:0000256" key="3">
    <source>
        <dbReference type="ARBA" id="ARBA00022801"/>
    </source>
</evidence>
<dbReference type="Proteomes" id="UP000183809">
    <property type="component" value="Unassembled WGS sequence"/>
</dbReference>
<dbReference type="GO" id="GO:0003677">
    <property type="term" value="F:DNA binding"/>
    <property type="evidence" value="ECO:0007669"/>
    <property type="project" value="UniProtKB-KW"/>
</dbReference>
<evidence type="ECO:0000256" key="7">
    <source>
        <dbReference type="ARBA" id="ARBA00023235"/>
    </source>
</evidence>
<dbReference type="EC" id="5.6.2.4" evidence="9"/>
<evidence type="ECO:0000256" key="11">
    <source>
        <dbReference type="PROSITE-ProRule" id="PRU00560"/>
    </source>
</evidence>
<dbReference type="EMBL" id="MNUE01000079">
    <property type="protein sequence ID" value="OJD29510.1"/>
    <property type="molecule type" value="Genomic_DNA"/>
</dbReference>
<dbReference type="InterPro" id="IPR000212">
    <property type="entry name" value="DNA_helicase_UvrD/REP"/>
</dbReference>
<feature type="binding site" evidence="11">
    <location>
        <begin position="27"/>
        <end position="34"/>
    </location>
    <ligand>
        <name>ATP</name>
        <dbReference type="ChEBI" id="CHEBI:30616"/>
    </ligand>
</feature>
<dbReference type="GO" id="GO:0016787">
    <property type="term" value="F:hydrolase activity"/>
    <property type="evidence" value="ECO:0007669"/>
    <property type="project" value="UniProtKB-UniRule"/>
</dbReference>
<proteinExistence type="inferred from homology"/>
<dbReference type="InterPro" id="IPR027417">
    <property type="entry name" value="P-loop_NTPase"/>
</dbReference>
<evidence type="ECO:0000256" key="4">
    <source>
        <dbReference type="ARBA" id="ARBA00022806"/>
    </source>
</evidence>
<dbReference type="Gene3D" id="3.40.50.300">
    <property type="entry name" value="P-loop containing nucleotide triphosphate hydrolases"/>
    <property type="match status" value="2"/>
</dbReference>
<evidence type="ECO:0000256" key="2">
    <source>
        <dbReference type="ARBA" id="ARBA00022741"/>
    </source>
</evidence>
<dbReference type="SUPFAM" id="SSF52540">
    <property type="entry name" value="P-loop containing nucleoside triphosphate hydrolases"/>
    <property type="match status" value="1"/>
</dbReference>
<evidence type="ECO:0000259" key="13">
    <source>
        <dbReference type="PROSITE" id="PS51198"/>
    </source>
</evidence>
<dbReference type="InterPro" id="IPR014017">
    <property type="entry name" value="DNA_helicase_UvrD-like_C"/>
</dbReference>
<feature type="compositionally biased region" description="Low complexity" evidence="12">
    <location>
        <begin position="970"/>
        <end position="988"/>
    </location>
</feature>
<dbReference type="OrthoDB" id="1470711at2759"/>
<comment type="similarity">
    <text evidence="1">Belongs to the helicase family. UvrD subfamily.</text>
</comment>